<dbReference type="EMBL" id="CADEAL010004222">
    <property type="protein sequence ID" value="CAB1454670.1"/>
    <property type="molecule type" value="Genomic_DNA"/>
</dbReference>
<dbReference type="AlphaFoldDB" id="A0A9N7VS22"/>
<evidence type="ECO:0000313" key="1">
    <source>
        <dbReference type="EMBL" id="CAB1454670.1"/>
    </source>
</evidence>
<evidence type="ECO:0000313" key="2">
    <source>
        <dbReference type="Proteomes" id="UP001153269"/>
    </source>
</evidence>
<dbReference type="Proteomes" id="UP001153269">
    <property type="component" value="Unassembled WGS sequence"/>
</dbReference>
<comment type="caution">
    <text evidence="1">The sequence shown here is derived from an EMBL/GenBank/DDBJ whole genome shotgun (WGS) entry which is preliminary data.</text>
</comment>
<name>A0A9N7VS22_PLEPL</name>
<organism evidence="1 2">
    <name type="scientific">Pleuronectes platessa</name>
    <name type="common">European plaice</name>
    <dbReference type="NCBI Taxonomy" id="8262"/>
    <lineage>
        <taxon>Eukaryota</taxon>
        <taxon>Metazoa</taxon>
        <taxon>Chordata</taxon>
        <taxon>Craniata</taxon>
        <taxon>Vertebrata</taxon>
        <taxon>Euteleostomi</taxon>
        <taxon>Actinopterygii</taxon>
        <taxon>Neopterygii</taxon>
        <taxon>Teleostei</taxon>
        <taxon>Neoteleostei</taxon>
        <taxon>Acanthomorphata</taxon>
        <taxon>Carangaria</taxon>
        <taxon>Pleuronectiformes</taxon>
        <taxon>Pleuronectoidei</taxon>
        <taxon>Pleuronectidae</taxon>
        <taxon>Pleuronectes</taxon>
    </lineage>
</organism>
<proteinExistence type="predicted"/>
<sequence>MQCVARGKGKAVGLKKIRNPERMVRIAVGYTGHTPPKSDDTDANTGGLLEEKFISRMIKLACTPISPSLPPALPLSVVPPSFFLHTRSSHAMLPPFLLPALALPPAIPLPTPPPPPPTI</sequence>
<accession>A0A9N7VS22</accession>
<gene>
    <name evidence="1" type="ORF">PLEPLA_LOCUS42437</name>
</gene>
<keyword evidence="2" id="KW-1185">Reference proteome</keyword>
<protein>
    <submittedName>
        <fullName evidence="1">Uncharacterized protein</fullName>
    </submittedName>
</protein>
<reference evidence="1" key="1">
    <citation type="submission" date="2020-03" db="EMBL/GenBank/DDBJ databases">
        <authorList>
            <person name="Weist P."/>
        </authorList>
    </citation>
    <scope>NUCLEOTIDE SEQUENCE</scope>
</reference>